<dbReference type="eggNOG" id="ENOG5033291">
    <property type="taxonomic scope" value="Bacteria"/>
</dbReference>
<sequence length="98" mass="10924">MAGIDLDTRAALERLIAVAQGDTGQSRHVADLLLAWINTCESGGFDPTSLWAIDDALVADSLRLITWVARNRVYPDELGYGDTFEALWRQWRAHTPLL</sequence>
<evidence type="ECO:0000313" key="2">
    <source>
        <dbReference type="EMBL" id="EWC38945.1"/>
    </source>
</evidence>
<accession>A0A061JKX2</accession>
<dbReference type="EMBL" id="AMCZ02000074">
    <property type="protein sequence ID" value="EWC38945.1"/>
    <property type="molecule type" value="Genomic_DNA"/>
</dbReference>
<dbReference type="RefSeq" id="WP_003297411.1">
    <property type="nucleotide sequence ID" value="NZ_KK020676.1"/>
</dbReference>
<feature type="domain" description="DUF7673" evidence="1">
    <location>
        <begin position="9"/>
        <end position="92"/>
    </location>
</feature>
<dbReference type="Proteomes" id="UP000026923">
    <property type="component" value="Unassembled WGS sequence"/>
</dbReference>
<dbReference type="OrthoDB" id="9796891at2"/>
<comment type="caution">
    <text evidence="2">The sequence shown here is derived from an EMBL/GenBank/DDBJ whole genome shotgun (WGS) entry which is preliminary data.</text>
</comment>
<dbReference type="Pfam" id="PF24720">
    <property type="entry name" value="DUF7673"/>
    <property type="match status" value="1"/>
</dbReference>
<gene>
    <name evidence="2" type="ORF">B597_022765</name>
</gene>
<evidence type="ECO:0000313" key="3">
    <source>
        <dbReference type="Proteomes" id="UP000026923"/>
    </source>
</evidence>
<dbReference type="AlphaFoldDB" id="A0A061JKX2"/>
<proteinExistence type="predicted"/>
<name>A0A061JKX2_STUST</name>
<protein>
    <recommendedName>
        <fullName evidence="1">DUF7673 domain-containing protein</fullName>
    </recommendedName>
</protein>
<dbReference type="InterPro" id="IPR056090">
    <property type="entry name" value="DUF7673"/>
</dbReference>
<evidence type="ECO:0000259" key="1">
    <source>
        <dbReference type="Pfam" id="PF24720"/>
    </source>
</evidence>
<organism evidence="2 3">
    <name type="scientific">Stutzerimonas stutzeri KOS6</name>
    <dbReference type="NCBI Taxonomy" id="1218352"/>
    <lineage>
        <taxon>Bacteria</taxon>
        <taxon>Pseudomonadati</taxon>
        <taxon>Pseudomonadota</taxon>
        <taxon>Gammaproteobacteria</taxon>
        <taxon>Pseudomonadales</taxon>
        <taxon>Pseudomonadaceae</taxon>
        <taxon>Stutzerimonas</taxon>
    </lineage>
</organism>
<reference evidence="2 3" key="1">
    <citation type="journal article" date="2013" name="Genome Announc.">
        <title>Draft Genome of the Nitrogen-Fixing Bacterium Pseudomonas stutzeri Strain KOS6 Isolated from Industrial Hydrocarbon Sludge.</title>
        <authorList>
            <person name="Grigoryeva T.V."/>
            <person name="Laikov A.V."/>
            <person name="Naumova R.P."/>
            <person name="Manolov A.I."/>
            <person name="Larin A.K."/>
            <person name="Karpova I.Y."/>
            <person name="Semashko T.A."/>
            <person name="Alexeev D.G."/>
            <person name="Kostryukova E.S."/>
            <person name="Muller R."/>
            <person name="Govorun V.M."/>
        </authorList>
    </citation>
    <scope>NUCLEOTIDE SEQUENCE [LARGE SCALE GENOMIC DNA]</scope>
    <source>
        <strain evidence="2 3">KOS6</strain>
    </source>
</reference>
<dbReference type="HOGENOM" id="CLU_158550_0_0_6"/>